<keyword evidence="2" id="KW-1133">Transmembrane helix</keyword>
<evidence type="ECO:0000313" key="3">
    <source>
        <dbReference type="Ensembl" id="ENSMALP00000004381.1"/>
    </source>
</evidence>
<keyword evidence="4" id="KW-1185">Reference proteome</keyword>
<dbReference type="Pfam" id="PF12877">
    <property type="entry name" value="KIAA1549"/>
    <property type="match status" value="1"/>
</dbReference>
<organism evidence="3 4">
    <name type="scientific">Monopterus albus</name>
    <name type="common">Swamp eel</name>
    <dbReference type="NCBI Taxonomy" id="43700"/>
    <lineage>
        <taxon>Eukaryota</taxon>
        <taxon>Metazoa</taxon>
        <taxon>Chordata</taxon>
        <taxon>Craniata</taxon>
        <taxon>Vertebrata</taxon>
        <taxon>Euteleostomi</taxon>
        <taxon>Actinopterygii</taxon>
        <taxon>Neopterygii</taxon>
        <taxon>Teleostei</taxon>
        <taxon>Neoteleostei</taxon>
        <taxon>Acanthomorphata</taxon>
        <taxon>Anabantaria</taxon>
        <taxon>Synbranchiformes</taxon>
        <taxon>Synbranchidae</taxon>
        <taxon>Monopterus</taxon>
    </lineage>
</organism>
<feature type="region of interest" description="Disordered" evidence="1">
    <location>
        <begin position="287"/>
        <end position="352"/>
    </location>
</feature>
<sequence>VETVFGSPNMTVAYHVTGGDRVYPPSVVLEGLDSYGRDKLIADLRQYLPMVTALPLPAALWRPSPATGFQLKTIQDVDNASLEGQYQSFASLMEQRLAELFVLAGQQGTRFRRATTVGSYTVQMVSIHRVSGLKNPAEMTYYTQHNGIPLSGTSAAKVLNTVDSQTMALTLGYFVQLQAEVVKNPPNNLWIIAAVLAPIAVVTLIIIIITAVLCRKNKNDFKADAISNLNPRAKPVQGFDYAKQHLGQQCGDEETLPASQDTLMMSLQIRDPPLSLEKALQQDGTANKKICTTDKHKTSPSGDGSVISNESEKLNSSRGLTVPKVTAQQKLTKEATRKRDPYDTSTGSLQLISIKPMAAQPDYSHPASSDRSQDSAIVNGEVNLALKQKSDIEHYRNKLRLKAKRKGYYDFPSANGSSSGPALAQRQRHCHERAAGEHGRPLEPDDERGSTYVK</sequence>
<evidence type="ECO:0000256" key="1">
    <source>
        <dbReference type="SAM" id="MobiDB-lite"/>
    </source>
</evidence>
<protein>
    <recommendedName>
        <fullName evidence="5">KIAA1549 like</fullName>
    </recommendedName>
</protein>
<evidence type="ECO:0000256" key="2">
    <source>
        <dbReference type="SAM" id="Phobius"/>
    </source>
</evidence>
<dbReference type="Ensembl" id="ENSMALT00000004487.1">
    <property type="protein sequence ID" value="ENSMALP00000004381.1"/>
    <property type="gene ID" value="ENSMALG00000003170.1"/>
</dbReference>
<dbReference type="PANTHER" id="PTHR21590">
    <property type="entry name" value="SEA DOMAIN-CONTAINING PROTEIN"/>
    <property type="match status" value="1"/>
</dbReference>
<dbReference type="Proteomes" id="UP000261600">
    <property type="component" value="Unplaced"/>
</dbReference>
<keyword evidence="2" id="KW-0472">Membrane</keyword>
<feature type="compositionally biased region" description="Basic and acidic residues" evidence="1">
    <location>
        <begin position="331"/>
        <end position="342"/>
    </location>
</feature>
<dbReference type="STRING" id="43700.ENSMALP00000004381"/>
<accession>A0A3Q3IUM0</accession>
<feature type="transmembrane region" description="Helical" evidence="2">
    <location>
        <begin position="189"/>
        <end position="213"/>
    </location>
</feature>
<feature type="region of interest" description="Disordered" evidence="1">
    <location>
        <begin position="409"/>
        <end position="454"/>
    </location>
</feature>
<dbReference type="PANTHER" id="PTHR21590:SF3">
    <property type="entry name" value="UPF0606 PROTEIN KIAA1549L"/>
    <property type="match status" value="1"/>
</dbReference>
<reference evidence="3" key="2">
    <citation type="submission" date="2025-09" db="UniProtKB">
        <authorList>
            <consortium name="Ensembl"/>
        </authorList>
    </citation>
    <scope>IDENTIFICATION</scope>
</reference>
<dbReference type="InterPro" id="IPR024606">
    <property type="entry name" value="KIAA1549"/>
</dbReference>
<name>A0A3Q3IUM0_MONAL</name>
<feature type="compositionally biased region" description="Basic and acidic residues" evidence="1">
    <location>
        <begin position="432"/>
        <end position="454"/>
    </location>
</feature>
<feature type="compositionally biased region" description="Polar residues" evidence="1">
    <location>
        <begin position="299"/>
        <end position="309"/>
    </location>
</feature>
<proteinExistence type="predicted"/>
<keyword evidence="2" id="KW-0812">Transmembrane</keyword>
<dbReference type="AlphaFoldDB" id="A0A3Q3IUM0"/>
<evidence type="ECO:0000313" key="4">
    <source>
        <dbReference type="Proteomes" id="UP000261600"/>
    </source>
</evidence>
<reference evidence="3" key="1">
    <citation type="submission" date="2025-08" db="UniProtKB">
        <authorList>
            <consortium name="Ensembl"/>
        </authorList>
    </citation>
    <scope>IDENTIFICATION</scope>
</reference>
<evidence type="ECO:0008006" key="5">
    <source>
        <dbReference type="Google" id="ProtNLM"/>
    </source>
</evidence>